<gene>
    <name evidence="2" type="ORF">BCV19_04820</name>
</gene>
<evidence type="ECO:0000313" key="2">
    <source>
        <dbReference type="EMBL" id="PMF23092.1"/>
    </source>
</evidence>
<dbReference type="Proteomes" id="UP000235405">
    <property type="component" value="Unassembled WGS sequence"/>
</dbReference>
<evidence type="ECO:0000313" key="3">
    <source>
        <dbReference type="Proteomes" id="UP000235405"/>
    </source>
</evidence>
<feature type="signal peptide" evidence="1">
    <location>
        <begin position="1"/>
        <end position="18"/>
    </location>
</feature>
<organism evidence="2 3">
    <name type="scientific">Vibrio splendidus</name>
    <dbReference type="NCBI Taxonomy" id="29497"/>
    <lineage>
        <taxon>Bacteria</taxon>
        <taxon>Pseudomonadati</taxon>
        <taxon>Pseudomonadota</taxon>
        <taxon>Gammaproteobacteria</taxon>
        <taxon>Vibrionales</taxon>
        <taxon>Vibrionaceae</taxon>
        <taxon>Vibrio</taxon>
    </lineage>
</organism>
<dbReference type="AlphaFoldDB" id="A0A2N7CGN5"/>
<comment type="caution">
    <text evidence="2">The sequence shown here is derived from an EMBL/GenBank/DDBJ whole genome shotgun (WGS) entry which is preliminary data.</text>
</comment>
<dbReference type="EMBL" id="MCSW01000154">
    <property type="protein sequence ID" value="PMF23092.1"/>
    <property type="molecule type" value="Genomic_DNA"/>
</dbReference>
<protein>
    <submittedName>
        <fullName evidence="2">Uncharacterized protein</fullName>
    </submittedName>
</protein>
<name>A0A2N7CGN5_VIBSP</name>
<accession>A0A2N7CGN5</accession>
<evidence type="ECO:0000256" key="1">
    <source>
        <dbReference type="SAM" id="SignalP"/>
    </source>
</evidence>
<sequence>MKKLALIAIMLCSSPALAEVEYYGTISGSVKDYYPNVIIKSVSGYSTSSTSGLKKNFLKLPNTMKGEQ</sequence>
<feature type="chain" id="PRO_5014834353" evidence="1">
    <location>
        <begin position="19"/>
        <end position="68"/>
    </location>
</feature>
<keyword evidence="1" id="KW-0732">Signal</keyword>
<reference evidence="3" key="1">
    <citation type="submission" date="2016-07" db="EMBL/GenBank/DDBJ databases">
        <title>Nontailed viruses are major unrecognized killers of bacteria in the ocean.</title>
        <authorList>
            <person name="Kauffman K."/>
            <person name="Hussain F."/>
            <person name="Yang J."/>
            <person name="Arevalo P."/>
            <person name="Brown J."/>
            <person name="Cutler M."/>
            <person name="Kelly L."/>
            <person name="Polz M.F."/>
        </authorList>
    </citation>
    <scope>NUCLEOTIDE SEQUENCE [LARGE SCALE GENOMIC DNA]</scope>
    <source>
        <strain evidence="3">10N.286.54.F3</strain>
    </source>
</reference>
<proteinExistence type="predicted"/>
<dbReference type="RefSeq" id="WP_102482222.1">
    <property type="nucleotide sequence ID" value="NZ_MCSW01000154.1"/>
</dbReference>